<dbReference type="Pfam" id="PF00005">
    <property type="entry name" value="ABC_tran"/>
    <property type="match status" value="1"/>
</dbReference>
<accession>A0A4Y8PDF5</accession>
<comment type="caution">
    <text evidence="6">The sequence shown here is derived from an EMBL/GenBank/DDBJ whole genome shotgun (WGS) entry which is preliminary data.</text>
</comment>
<evidence type="ECO:0000256" key="2">
    <source>
        <dbReference type="ARBA" id="ARBA00022741"/>
    </source>
</evidence>
<dbReference type="Gene3D" id="3.40.50.300">
    <property type="entry name" value="P-loop containing nucleotide triphosphate hydrolases"/>
    <property type="match status" value="1"/>
</dbReference>
<dbReference type="PROSITE" id="PS50893">
    <property type="entry name" value="ABC_TRANSPORTER_2"/>
    <property type="match status" value="1"/>
</dbReference>
<dbReference type="InterPro" id="IPR017911">
    <property type="entry name" value="MacB-like_ATP-bd"/>
</dbReference>
<dbReference type="GO" id="GO:0022857">
    <property type="term" value="F:transmembrane transporter activity"/>
    <property type="evidence" value="ECO:0007669"/>
    <property type="project" value="UniProtKB-ARBA"/>
</dbReference>
<dbReference type="SUPFAM" id="SSF52540">
    <property type="entry name" value="P-loop containing nucleoside triphosphate hydrolases"/>
    <property type="match status" value="1"/>
</dbReference>
<dbReference type="PANTHER" id="PTHR24220">
    <property type="entry name" value="IMPORT ATP-BINDING PROTEIN"/>
    <property type="match status" value="1"/>
</dbReference>
<dbReference type="CDD" id="cd03255">
    <property type="entry name" value="ABC_MJ0796_LolCDE_FtsE"/>
    <property type="match status" value="1"/>
</dbReference>
<reference evidence="6 7" key="1">
    <citation type="submission" date="2016-05" db="EMBL/GenBank/DDBJ databases">
        <title>Diversity and Homogeneity among Thermoacidophilic Verrucomicrobia Methanotrophs Linked with Geographical Origin.</title>
        <authorList>
            <person name="Erikstad H.-A."/>
            <person name="Smestad N.B."/>
            <person name="Ceballos R.M."/>
            <person name="Birkeland N.-K."/>
        </authorList>
    </citation>
    <scope>NUCLEOTIDE SEQUENCE [LARGE SCALE GENOMIC DNA]</scope>
    <source>
        <strain evidence="6 7">Phi</strain>
    </source>
</reference>
<keyword evidence="2" id="KW-0547">Nucleotide-binding</keyword>
<dbReference type="GO" id="GO:0016887">
    <property type="term" value="F:ATP hydrolysis activity"/>
    <property type="evidence" value="ECO:0007669"/>
    <property type="project" value="InterPro"/>
</dbReference>
<keyword evidence="1" id="KW-0813">Transport</keyword>
<dbReference type="GO" id="GO:0005524">
    <property type="term" value="F:ATP binding"/>
    <property type="evidence" value="ECO:0007669"/>
    <property type="project" value="UniProtKB-KW"/>
</dbReference>
<name>A0A4Y8PDF5_9BACT</name>
<dbReference type="InterPro" id="IPR015854">
    <property type="entry name" value="ABC_transpr_LolD-like"/>
</dbReference>
<sequence length="225" mass="24596">MNNPIITIRNVTKYYNNGEVQTAALRKVNLEVYPGQSVALVGPSGCGKSTLLHLIAGIDSPSEGEIYVDGHPFHSLNEGKLARLRGSIIGIVFQFFNLLPTLSAIENVMLPALLQGVADSEASQRAKALLEEVGLSHRLCHYPHQLSGGEMQRVALARALIMKPKIILADEPTGNLDSETSQRVLSLIQKLVLEYHLTLLMVTHSLEVAKSTDRILNMKDGCLFC</sequence>
<proteinExistence type="inferred from homology"/>
<dbReference type="InterPro" id="IPR003593">
    <property type="entry name" value="AAA+_ATPase"/>
</dbReference>
<keyword evidence="3 6" id="KW-0067">ATP-binding</keyword>
<evidence type="ECO:0000313" key="6">
    <source>
        <dbReference type="EMBL" id="TFE69550.1"/>
    </source>
</evidence>
<keyword evidence="7" id="KW-1185">Reference proteome</keyword>
<evidence type="ECO:0000313" key="7">
    <source>
        <dbReference type="Proteomes" id="UP000297713"/>
    </source>
</evidence>
<dbReference type="InterPro" id="IPR017871">
    <property type="entry name" value="ABC_transporter-like_CS"/>
</dbReference>
<dbReference type="SMART" id="SM00382">
    <property type="entry name" value="AAA"/>
    <property type="match status" value="1"/>
</dbReference>
<dbReference type="RefSeq" id="WP_134439733.1">
    <property type="nucleotide sequence ID" value="NZ_CP065957.1"/>
</dbReference>
<dbReference type="PROSITE" id="PS00211">
    <property type="entry name" value="ABC_TRANSPORTER_1"/>
    <property type="match status" value="1"/>
</dbReference>
<organism evidence="6 7">
    <name type="scientific">Methylacidiphilum caldifontis</name>
    <dbReference type="NCBI Taxonomy" id="2795386"/>
    <lineage>
        <taxon>Bacteria</taxon>
        <taxon>Pseudomonadati</taxon>
        <taxon>Verrucomicrobiota</taxon>
        <taxon>Methylacidiphilae</taxon>
        <taxon>Methylacidiphilales</taxon>
        <taxon>Methylacidiphilaceae</taxon>
        <taxon>Methylacidiphilum (ex Ratnadevi et al. 2023)</taxon>
    </lineage>
</organism>
<comment type="similarity">
    <text evidence="4">Belongs to the ABC transporter superfamily. Macrolide exporter (TC 3.A.1.122) family.</text>
</comment>
<evidence type="ECO:0000256" key="3">
    <source>
        <dbReference type="ARBA" id="ARBA00022840"/>
    </source>
</evidence>
<feature type="domain" description="ABC transporter" evidence="5">
    <location>
        <begin position="6"/>
        <end position="225"/>
    </location>
</feature>
<evidence type="ECO:0000256" key="4">
    <source>
        <dbReference type="ARBA" id="ARBA00038388"/>
    </source>
</evidence>
<dbReference type="PANTHER" id="PTHR24220:SF659">
    <property type="entry name" value="TRANSPORTER, PUTATIVE-RELATED"/>
    <property type="match status" value="1"/>
</dbReference>
<dbReference type="OrthoDB" id="9802264at2"/>
<dbReference type="InterPro" id="IPR027417">
    <property type="entry name" value="P-loop_NTPase"/>
</dbReference>
<gene>
    <name evidence="6" type="ORF">A7Q10_06770</name>
</gene>
<dbReference type="GO" id="GO:0098796">
    <property type="term" value="C:membrane protein complex"/>
    <property type="evidence" value="ECO:0007669"/>
    <property type="project" value="UniProtKB-ARBA"/>
</dbReference>
<protein>
    <submittedName>
        <fullName evidence="6">ABC transporter ATP-binding protein</fullName>
    </submittedName>
</protein>
<dbReference type="GO" id="GO:0005886">
    <property type="term" value="C:plasma membrane"/>
    <property type="evidence" value="ECO:0007669"/>
    <property type="project" value="TreeGrafter"/>
</dbReference>
<dbReference type="InterPro" id="IPR003439">
    <property type="entry name" value="ABC_transporter-like_ATP-bd"/>
</dbReference>
<dbReference type="Proteomes" id="UP000297713">
    <property type="component" value="Unassembled WGS sequence"/>
</dbReference>
<evidence type="ECO:0000256" key="1">
    <source>
        <dbReference type="ARBA" id="ARBA00022448"/>
    </source>
</evidence>
<evidence type="ECO:0000259" key="5">
    <source>
        <dbReference type="PROSITE" id="PS50893"/>
    </source>
</evidence>
<dbReference type="FunFam" id="3.40.50.300:FF:000032">
    <property type="entry name" value="Export ABC transporter ATP-binding protein"/>
    <property type="match status" value="1"/>
</dbReference>
<dbReference type="EMBL" id="LXQC01000124">
    <property type="protein sequence ID" value="TFE69550.1"/>
    <property type="molecule type" value="Genomic_DNA"/>
</dbReference>
<dbReference type="AlphaFoldDB" id="A0A4Y8PDF5"/>